<dbReference type="EMBL" id="CYGY02000035">
    <property type="protein sequence ID" value="SIT43633.1"/>
    <property type="molecule type" value="Genomic_DNA"/>
</dbReference>
<evidence type="ECO:0000313" key="1">
    <source>
        <dbReference type="EMBL" id="SIT43633.1"/>
    </source>
</evidence>
<evidence type="ECO:0000313" key="2">
    <source>
        <dbReference type="Proteomes" id="UP000195569"/>
    </source>
</evidence>
<gene>
    <name evidence="1" type="ORF">BN2476_350202</name>
</gene>
<proteinExistence type="predicted"/>
<sequence>MLQLRLQLAVLLMPDRQLGIERIRVHLSHGGAGAMHFEDQSAHVWIPETAPKLPEFVVADGRKVGWGEAHGLSKTLCFYTV</sequence>
<reference evidence="1" key="1">
    <citation type="submission" date="2016-12" db="EMBL/GenBank/DDBJ databases">
        <authorList>
            <person name="Moulin L."/>
        </authorList>
    </citation>
    <scope>NUCLEOTIDE SEQUENCE [LARGE SCALE GENOMIC DNA]</scope>
    <source>
        <strain evidence="1">STM 7183</strain>
    </source>
</reference>
<keyword evidence="2" id="KW-1185">Reference proteome</keyword>
<dbReference type="Proteomes" id="UP000195569">
    <property type="component" value="Unassembled WGS sequence"/>
</dbReference>
<accession>A0A1N7S8E9</accession>
<name>A0A1N7S8E9_9BURK</name>
<comment type="caution">
    <text evidence="1">The sequence shown here is derived from an EMBL/GenBank/DDBJ whole genome shotgun (WGS) entry which is preliminary data.</text>
</comment>
<organism evidence="1 2">
    <name type="scientific">Paraburkholderia piptadeniae</name>
    <dbReference type="NCBI Taxonomy" id="1701573"/>
    <lineage>
        <taxon>Bacteria</taxon>
        <taxon>Pseudomonadati</taxon>
        <taxon>Pseudomonadota</taxon>
        <taxon>Betaproteobacteria</taxon>
        <taxon>Burkholderiales</taxon>
        <taxon>Burkholderiaceae</taxon>
        <taxon>Paraburkholderia</taxon>
    </lineage>
</organism>
<protein>
    <submittedName>
        <fullName evidence="1">Uncharacterized protein</fullName>
    </submittedName>
</protein>
<dbReference type="AlphaFoldDB" id="A0A1N7S8E9"/>